<dbReference type="Pfam" id="PF13519">
    <property type="entry name" value="VWA_2"/>
    <property type="match status" value="1"/>
</dbReference>
<accession>A0A8C2ZGK5</accession>
<dbReference type="Gene3D" id="3.10.110.10">
    <property type="entry name" value="Ubiquitin Conjugating Enzyme"/>
    <property type="match status" value="1"/>
</dbReference>
<dbReference type="GO" id="GO:0004842">
    <property type="term" value="F:ubiquitin-protein transferase activity"/>
    <property type="evidence" value="ECO:0007669"/>
    <property type="project" value="InterPro"/>
</dbReference>
<dbReference type="SMART" id="SM00504">
    <property type="entry name" value="Ubox"/>
    <property type="match status" value="1"/>
</dbReference>
<dbReference type="GeneTree" id="ENSGT00940000166520"/>
<keyword evidence="5" id="KW-1185">Reference proteome</keyword>
<dbReference type="OrthoDB" id="10069349at2759"/>
<dbReference type="SMART" id="SM00327">
    <property type="entry name" value="VWA"/>
    <property type="match status" value="1"/>
</dbReference>
<dbReference type="CDD" id="cd00198">
    <property type="entry name" value="vWFA"/>
    <property type="match status" value="1"/>
</dbReference>
<proteinExistence type="predicted"/>
<dbReference type="AlphaFoldDB" id="A0A8C2ZGK5"/>
<organism evidence="4 5">
    <name type="scientific">Cyclopterus lumpus</name>
    <name type="common">Lumpsucker</name>
    <dbReference type="NCBI Taxonomy" id="8103"/>
    <lineage>
        <taxon>Eukaryota</taxon>
        <taxon>Metazoa</taxon>
        <taxon>Chordata</taxon>
        <taxon>Craniata</taxon>
        <taxon>Vertebrata</taxon>
        <taxon>Euteleostomi</taxon>
        <taxon>Actinopterygii</taxon>
        <taxon>Neopterygii</taxon>
        <taxon>Teleostei</taxon>
        <taxon>Neoteleostei</taxon>
        <taxon>Acanthomorphata</taxon>
        <taxon>Eupercaria</taxon>
        <taxon>Perciformes</taxon>
        <taxon>Cottioidei</taxon>
        <taxon>Cottales</taxon>
        <taxon>Cyclopteridae</taxon>
        <taxon>Cyclopterus</taxon>
    </lineage>
</organism>
<dbReference type="Gene3D" id="3.30.40.10">
    <property type="entry name" value="Zinc/RING finger domain, C3HC4 (zinc finger)"/>
    <property type="match status" value="1"/>
</dbReference>
<feature type="domain" description="UBC core" evidence="2">
    <location>
        <begin position="348"/>
        <end position="494"/>
    </location>
</feature>
<dbReference type="InterPro" id="IPR013083">
    <property type="entry name" value="Znf_RING/FYVE/PHD"/>
</dbReference>
<dbReference type="CDD" id="cd16453">
    <property type="entry name" value="RING-Ubox"/>
    <property type="match status" value="1"/>
</dbReference>
<dbReference type="SUPFAM" id="SSF57850">
    <property type="entry name" value="RING/U-box"/>
    <property type="match status" value="1"/>
</dbReference>
<dbReference type="PANTHER" id="PTHR24068">
    <property type="entry name" value="UBIQUITIN-CONJUGATING ENZYME E2"/>
    <property type="match status" value="1"/>
</dbReference>
<evidence type="ECO:0000259" key="2">
    <source>
        <dbReference type="PROSITE" id="PS50127"/>
    </source>
</evidence>
<dbReference type="InterPro" id="IPR016135">
    <property type="entry name" value="UBQ-conjugating_enzyme/RWD"/>
</dbReference>
<dbReference type="CDD" id="cd23833">
    <property type="entry name" value="UBCc_ApmR795-like"/>
    <property type="match status" value="1"/>
</dbReference>
<feature type="region of interest" description="Disordered" evidence="1">
    <location>
        <begin position="571"/>
        <end position="591"/>
    </location>
</feature>
<dbReference type="InterPro" id="IPR003613">
    <property type="entry name" value="Ubox_domain"/>
</dbReference>
<reference evidence="4" key="1">
    <citation type="submission" date="2025-08" db="UniProtKB">
        <authorList>
            <consortium name="Ensembl"/>
        </authorList>
    </citation>
    <scope>IDENTIFICATION</scope>
</reference>
<dbReference type="Pfam" id="PF04564">
    <property type="entry name" value="U-box"/>
    <property type="match status" value="1"/>
</dbReference>
<dbReference type="PROSITE" id="PS50127">
    <property type="entry name" value="UBC_2"/>
    <property type="match status" value="1"/>
</dbReference>
<dbReference type="SUPFAM" id="SSF53300">
    <property type="entry name" value="vWA-like"/>
    <property type="match status" value="1"/>
</dbReference>
<dbReference type="GeneID" id="117746629"/>
<feature type="domain" description="VWFA" evidence="3">
    <location>
        <begin position="101"/>
        <end position="293"/>
    </location>
</feature>
<feature type="compositionally biased region" description="Basic and acidic residues" evidence="1">
    <location>
        <begin position="480"/>
        <end position="498"/>
    </location>
</feature>
<dbReference type="InterPro" id="IPR000608">
    <property type="entry name" value="UBC"/>
</dbReference>
<dbReference type="SMART" id="SM00212">
    <property type="entry name" value="UBCc"/>
    <property type="match status" value="1"/>
</dbReference>
<evidence type="ECO:0000313" key="4">
    <source>
        <dbReference type="Ensembl" id="ENSCLMP00005027076.1"/>
    </source>
</evidence>
<name>A0A8C2ZGK5_CYCLU</name>
<dbReference type="KEGG" id="clum:117746629"/>
<dbReference type="Gene3D" id="3.40.50.410">
    <property type="entry name" value="von Willebrand factor, type A domain"/>
    <property type="match status" value="1"/>
</dbReference>
<dbReference type="Proteomes" id="UP000694565">
    <property type="component" value="Unplaced"/>
</dbReference>
<protein>
    <submittedName>
        <fullName evidence="4">Uncharacterized protein</fullName>
    </submittedName>
</protein>
<dbReference type="RefSeq" id="XP_034411784.1">
    <property type="nucleotide sequence ID" value="XM_034555893.1"/>
</dbReference>
<dbReference type="Ensembl" id="ENSCLMT00005028251.1">
    <property type="protein sequence ID" value="ENSCLMP00005027076.1"/>
    <property type="gene ID" value="ENSCLMG00005013199.1"/>
</dbReference>
<dbReference type="InterPro" id="IPR002035">
    <property type="entry name" value="VWF_A"/>
</dbReference>
<evidence type="ECO:0000256" key="1">
    <source>
        <dbReference type="SAM" id="MobiDB-lite"/>
    </source>
</evidence>
<dbReference type="GO" id="GO:0016567">
    <property type="term" value="P:protein ubiquitination"/>
    <property type="evidence" value="ECO:0007669"/>
    <property type="project" value="InterPro"/>
</dbReference>
<dbReference type="InterPro" id="IPR036465">
    <property type="entry name" value="vWFA_dom_sf"/>
</dbReference>
<feature type="compositionally biased region" description="Basic and acidic residues" evidence="1">
    <location>
        <begin position="571"/>
        <end position="581"/>
    </location>
</feature>
<evidence type="ECO:0000259" key="3">
    <source>
        <dbReference type="PROSITE" id="PS50234"/>
    </source>
</evidence>
<sequence>MEKTFGSMMEELKAPYNRCLNVTPPLHLKELGQCEARLVLLSEDNIAICLCKNKGSPDMITVHDCLDGKDKAVDVNMLAARTGDHSDDRTTFVTTRTPKEAILVLIDTSSSMDEECYVGSEMKKIDVVKELFDNFATRTMAYDFYHVIGLVTFGSLVKLLYKFTENLETFKEHVRSIEAAGCTLLYDALRRAALELEKLQTRFPDCRLRIICLTDGNDSGSSIEPEAVTVRLLKSNITVDSILLGTVENHMLHGISNATGGCCFKPQTTKEGLKLFEIETVLSLAQRKLKDPLDPSSINPSTLSRFFETHGYDECPETSLPSQINGKVTATASALKKKIRESRRWHEEKDKRVLEELKSLHCNPHPFFRVFPTESDFKFWRVLMQGPPDTPYRKGVFELYCQFGPDYPAKPPTVRFVTRVYHCNVNSVGRICHNIFDRSYNAHITMREILEAVYGLFIIPEPDDPLDSILAEEFLTSRETYEREAERHAEETAGRSMDDMENTLVGPVPQFIPAHLICPLTKKMFVDPVKTVYGSVYERKAIERHLKQHQYDPSAGPGHELEMSEIKADQDMKKMVTEHRSRQIQLEVTAP</sequence>
<dbReference type="PROSITE" id="PS50234">
    <property type="entry name" value="VWFA"/>
    <property type="match status" value="1"/>
</dbReference>
<dbReference type="SUPFAM" id="SSF54495">
    <property type="entry name" value="UBC-like"/>
    <property type="match status" value="1"/>
</dbReference>
<gene>
    <name evidence="4" type="primary">LOC117746629</name>
</gene>
<dbReference type="Pfam" id="PF00179">
    <property type="entry name" value="UQ_con"/>
    <property type="match status" value="1"/>
</dbReference>
<reference evidence="4" key="2">
    <citation type="submission" date="2025-09" db="UniProtKB">
        <authorList>
            <consortium name="Ensembl"/>
        </authorList>
    </citation>
    <scope>IDENTIFICATION</scope>
</reference>
<feature type="region of interest" description="Disordered" evidence="1">
    <location>
        <begin position="480"/>
        <end position="500"/>
    </location>
</feature>
<evidence type="ECO:0000313" key="5">
    <source>
        <dbReference type="Proteomes" id="UP000694565"/>
    </source>
</evidence>